<protein>
    <submittedName>
        <fullName evidence="2">Uncharacterized protein</fullName>
    </submittedName>
</protein>
<comment type="caution">
    <text evidence="2">The sequence shown here is derived from an EMBL/GenBank/DDBJ whole genome shotgun (WGS) entry which is preliminary data.</text>
</comment>
<gene>
    <name evidence="2" type="ORF">AK812_SmicGene3664</name>
</gene>
<accession>A0A1Q9EYD2</accession>
<dbReference type="AlphaFoldDB" id="A0A1Q9EYD2"/>
<dbReference type="Proteomes" id="UP000186817">
    <property type="component" value="Unassembled WGS sequence"/>
</dbReference>
<reference evidence="2 3" key="1">
    <citation type="submission" date="2016-02" db="EMBL/GenBank/DDBJ databases">
        <title>Genome analysis of coral dinoflagellate symbionts highlights evolutionary adaptations to a symbiotic lifestyle.</title>
        <authorList>
            <person name="Aranda M."/>
            <person name="Li Y."/>
            <person name="Liew Y.J."/>
            <person name="Baumgarten S."/>
            <person name="Simakov O."/>
            <person name="Wilson M."/>
            <person name="Piel J."/>
            <person name="Ashoor H."/>
            <person name="Bougouffa S."/>
            <person name="Bajic V.B."/>
            <person name="Ryu T."/>
            <person name="Ravasi T."/>
            <person name="Bayer T."/>
            <person name="Micklem G."/>
            <person name="Kim H."/>
            <person name="Bhak J."/>
            <person name="Lajeunesse T.C."/>
            <person name="Voolstra C.R."/>
        </authorList>
    </citation>
    <scope>NUCLEOTIDE SEQUENCE [LARGE SCALE GENOMIC DNA]</scope>
    <source>
        <strain evidence="2 3">CCMP2467</strain>
    </source>
</reference>
<keyword evidence="3" id="KW-1185">Reference proteome</keyword>
<feature type="compositionally biased region" description="Polar residues" evidence="1">
    <location>
        <begin position="384"/>
        <end position="396"/>
    </location>
</feature>
<evidence type="ECO:0000256" key="1">
    <source>
        <dbReference type="SAM" id="MobiDB-lite"/>
    </source>
</evidence>
<dbReference type="EMBL" id="LSRX01000043">
    <property type="protein sequence ID" value="OLQ12458.1"/>
    <property type="molecule type" value="Genomic_DNA"/>
</dbReference>
<evidence type="ECO:0000313" key="3">
    <source>
        <dbReference type="Proteomes" id="UP000186817"/>
    </source>
</evidence>
<dbReference type="OrthoDB" id="10337164at2759"/>
<name>A0A1Q9EYD2_SYMMI</name>
<feature type="region of interest" description="Disordered" evidence="1">
    <location>
        <begin position="372"/>
        <end position="403"/>
    </location>
</feature>
<evidence type="ECO:0000313" key="2">
    <source>
        <dbReference type="EMBL" id="OLQ12458.1"/>
    </source>
</evidence>
<proteinExistence type="predicted"/>
<organism evidence="2 3">
    <name type="scientific">Symbiodinium microadriaticum</name>
    <name type="common">Dinoflagellate</name>
    <name type="synonym">Zooxanthella microadriatica</name>
    <dbReference type="NCBI Taxonomy" id="2951"/>
    <lineage>
        <taxon>Eukaryota</taxon>
        <taxon>Sar</taxon>
        <taxon>Alveolata</taxon>
        <taxon>Dinophyceae</taxon>
        <taxon>Suessiales</taxon>
        <taxon>Symbiodiniaceae</taxon>
        <taxon>Symbiodinium</taxon>
    </lineage>
</organism>
<feature type="compositionally biased region" description="Basic and acidic residues" evidence="1">
    <location>
        <begin position="372"/>
        <end position="382"/>
    </location>
</feature>
<sequence length="468" mass="52463">MQPVSDGLRILKGNHQKGTTMETIGRSVRGSILAIADLQITYRSLESSEMGWWDPSKAPALDWTGEEEGGEKNQDQELLSATYSLHCSSFLGLPFRSQKQLEFKFAAASAMLGGYEVVGITKLFWRRVRAGEASTWEDGIFHRLDVEEIFTNLKAPPEGDLEPVPGKRRVTVGGPRLSSQTARLLVSGRFHDRVSVQEVCEKAPESRSTLGPKSFDGSFVLRYFNTSSFTCYVPCLTAAHWRRRFEETQKELRAQDTVKGVRPWISIVEPLVCIQHAPDALMDLGAHDLEAQEPAYLPQEFFVDFGWAEERQARRGTNEPPPCFRNELGAALEEAALRLQLAKVQGTVEALRKALGRVWGFNFETVKEAEALQREQRAEPRYSEPSNSQQATTPPLSRNVGRGYHMGKPIKSSEVLHYGTMGAPRVVPSSPRCIEADARSETPMEEFAFTFDASMLISDHMIWRVNRA</sequence>